<proteinExistence type="predicted"/>
<sequence length="110" mass="13763">MIITEYKIKMGRHTEWRKVAKRERRRRIRRQKAKERDKLLHSKEYLQEQDLEEELLIEQINNQNEEENRKWVEAELVAATQWLKLKQYKAKLQQEKLEKEAKLKLEWDYI</sequence>
<reference evidence="2" key="1">
    <citation type="submission" date="2021-12" db="EMBL/GenBank/DDBJ databases">
        <authorList>
            <person name="King R."/>
        </authorList>
    </citation>
    <scope>NUCLEOTIDE SEQUENCE</scope>
</reference>
<keyword evidence="3" id="KW-1185">Reference proteome</keyword>
<evidence type="ECO:0000313" key="2">
    <source>
        <dbReference type="EMBL" id="CAH0603242.1"/>
    </source>
</evidence>
<gene>
    <name evidence="2" type="ORF">CINC_LOCUS10542</name>
</gene>
<protein>
    <submittedName>
        <fullName evidence="2">Uncharacterized protein</fullName>
    </submittedName>
</protein>
<organism evidence="2 3">
    <name type="scientific">Chrysodeixis includens</name>
    <name type="common">Soybean looper</name>
    <name type="synonym">Pseudoplusia includens</name>
    <dbReference type="NCBI Taxonomy" id="689277"/>
    <lineage>
        <taxon>Eukaryota</taxon>
        <taxon>Metazoa</taxon>
        <taxon>Ecdysozoa</taxon>
        <taxon>Arthropoda</taxon>
        <taxon>Hexapoda</taxon>
        <taxon>Insecta</taxon>
        <taxon>Pterygota</taxon>
        <taxon>Neoptera</taxon>
        <taxon>Endopterygota</taxon>
        <taxon>Lepidoptera</taxon>
        <taxon>Glossata</taxon>
        <taxon>Ditrysia</taxon>
        <taxon>Noctuoidea</taxon>
        <taxon>Noctuidae</taxon>
        <taxon>Plusiinae</taxon>
        <taxon>Chrysodeixis</taxon>
    </lineage>
</organism>
<dbReference type="AlphaFoldDB" id="A0A9P0BYD6"/>
<evidence type="ECO:0000256" key="1">
    <source>
        <dbReference type="SAM" id="Coils"/>
    </source>
</evidence>
<accession>A0A9P0BYD6</accession>
<dbReference type="Proteomes" id="UP001154114">
    <property type="component" value="Chromosome 4"/>
</dbReference>
<name>A0A9P0BYD6_CHRIL</name>
<keyword evidence="1" id="KW-0175">Coiled coil</keyword>
<evidence type="ECO:0000313" key="3">
    <source>
        <dbReference type="Proteomes" id="UP001154114"/>
    </source>
</evidence>
<dbReference type="EMBL" id="LR824007">
    <property type="protein sequence ID" value="CAH0603242.1"/>
    <property type="molecule type" value="Genomic_DNA"/>
</dbReference>
<feature type="coiled-coil region" evidence="1">
    <location>
        <begin position="46"/>
        <end position="105"/>
    </location>
</feature>